<dbReference type="InterPro" id="IPR050255">
    <property type="entry name" value="POU_domain_TF"/>
</dbReference>
<dbReference type="GO" id="GO:0000981">
    <property type="term" value="F:DNA-binding transcription factor activity, RNA polymerase II-specific"/>
    <property type="evidence" value="ECO:0007669"/>
    <property type="project" value="InterPro"/>
</dbReference>
<dbReference type="CDD" id="cd00086">
    <property type="entry name" value="homeodomain"/>
    <property type="match status" value="1"/>
</dbReference>
<dbReference type="FunFam" id="1.10.10.60:FF:000005">
    <property type="entry name" value="POU domain protein"/>
    <property type="match status" value="1"/>
</dbReference>
<proteinExistence type="evidence at transcript level"/>
<dbReference type="Pfam" id="PF00046">
    <property type="entry name" value="Homeodomain"/>
    <property type="match status" value="1"/>
</dbReference>
<evidence type="ECO:0000256" key="1">
    <source>
        <dbReference type="ARBA" id="ARBA00004123"/>
    </source>
</evidence>
<keyword evidence="4 8" id="KW-0804">Transcription</keyword>
<evidence type="ECO:0000259" key="11">
    <source>
        <dbReference type="PROSITE" id="PS51179"/>
    </source>
</evidence>
<comment type="similarity">
    <text evidence="8">Belongs to the POU transcription factor family.</text>
</comment>
<gene>
    <name evidence="12" type="primary">POU2</name>
</gene>
<dbReference type="PROSITE" id="PS00035">
    <property type="entry name" value="POU_1"/>
    <property type="match status" value="1"/>
</dbReference>
<organism evidence="12">
    <name type="scientific">Malacoceros fuliginosus</name>
    <name type="common">Polychaete tubeworm</name>
    <name type="synonym">Scolelepis fuliginosa</name>
    <dbReference type="NCBI Taxonomy" id="271776"/>
    <lineage>
        <taxon>Eukaryota</taxon>
        <taxon>Metazoa</taxon>
        <taxon>Spiralia</taxon>
        <taxon>Lophotrochozoa</taxon>
        <taxon>Annelida</taxon>
        <taxon>Polychaeta</taxon>
        <taxon>Sedentaria</taxon>
        <taxon>Canalipalpata</taxon>
        <taxon>Spionida</taxon>
        <taxon>Spionidae</taxon>
        <taxon>Malacoceros</taxon>
    </lineage>
</organism>
<dbReference type="InterPro" id="IPR001356">
    <property type="entry name" value="HD"/>
</dbReference>
<evidence type="ECO:0000256" key="7">
    <source>
        <dbReference type="RuleBase" id="RU000682"/>
    </source>
</evidence>
<evidence type="ECO:0000256" key="4">
    <source>
        <dbReference type="ARBA" id="ARBA00023163"/>
    </source>
</evidence>
<feature type="compositionally biased region" description="Low complexity" evidence="9">
    <location>
        <begin position="412"/>
        <end position="423"/>
    </location>
</feature>
<dbReference type="PANTHER" id="PTHR11636">
    <property type="entry name" value="POU DOMAIN"/>
    <property type="match status" value="1"/>
</dbReference>
<dbReference type="Pfam" id="PF00157">
    <property type="entry name" value="Pou"/>
    <property type="match status" value="1"/>
</dbReference>
<dbReference type="Gene3D" id="1.10.10.60">
    <property type="entry name" value="Homeodomain-like"/>
    <property type="match status" value="1"/>
</dbReference>
<dbReference type="SMART" id="SM00389">
    <property type="entry name" value="HOX"/>
    <property type="match status" value="1"/>
</dbReference>
<dbReference type="PRINTS" id="PR00028">
    <property type="entry name" value="POUDOMAIN"/>
</dbReference>
<keyword evidence="5 6" id="KW-0539">Nucleus</keyword>
<evidence type="ECO:0000256" key="2">
    <source>
        <dbReference type="ARBA" id="ARBA00023125"/>
    </source>
</evidence>
<dbReference type="SUPFAM" id="SSF46689">
    <property type="entry name" value="Homeodomain-like"/>
    <property type="match status" value="1"/>
</dbReference>
<feature type="region of interest" description="Disordered" evidence="9">
    <location>
        <begin position="523"/>
        <end position="546"/>
    </location>
</feature>
<dbReference type="FunFam" id="1.10.260.40:FF:000001">
    <property type="entry name" value="POU domain protein"/>
    <property type="match status" value="1"/>
</dbReference>
<dbReference type="PROSITE" id="PS00465">
    <property type="entry name" value="POU_2"/>
    <property type="match status" value="1"/>
</dbReference>
<dbReference type="Gene3D" id="1.10.260.40">
    <property type="entry name" value="lambda repressor-like DNA-binding domains"/>
    <property type="match status" value="1"/>
</dbReference>
<dbReference type="SMART" id="SM00352">
    <property type="entry name" value="POU"/>
    <property type="match status" value="1"/>
</dbReference>
<dbReference type="InterPro" id="IPR010982">
    <property type="entry name" value="Lambda_DNA-bd_dom_sf"/>
</dbReference>
<accession>A0A7G9UKY5</accession>
<dbReference type="EMBL" id="MT901655">
    <property type="protein sequence ID" value="QNN94686.1"/>
    <property type="molecule type" value="mRNA"/>
</dbReference>
<evidence type="ECO:0000256" key="3">
    <source>
        <dbReference type="ARBA" id="ARBA00023155"/>
    </source>
</evidence>
<evidence type="ECO:0000259" key="10">
    <source>
        <dbReference type="PROSITE" id="PS50071"/>
    </source>
</evidence>
<dbReference type="PANTHER" id="PTHR11636:SF76">
    <property type="entry name" value="PROTEIN NUBBIN"/>
    <property type="match status" value="1"/>
</dbReference>
<keyword evidence="2 6" id="KW-0238">DNA-binding</keyword>
<dbReference type="InterPro" id="IPR013847">
    <property type="entry name" value="POU"/>
</dbReference>
<dbReference type="PROSITE" id="PS51179">
    <property type="entry name" value="POU_3"/>
    <property type="match status" value="1"/>
</dbReference>
<comment type="subcellular location">
    <subcellularLocation>
        <location evidence="1 6 7">Nucleus</location>
    </subcellularLocation>
</comment>
<evidence type="ECO:0000256" key="5">
    <source>
        <dbReference type="ARBA" id="ARBA00023242"/>
    </source>
</evidence>
<protein>
    <recommendedName>
        <fullName evidence="8">POU domain protein</fullName>
    </recommendedName>
</protein>
<dbReference type="PROSITE" id="PS50071">
    <property type="entry name" value="HOMEOBOX_2"/>
    <property type="match status" value="1"/>
</dbReference>
<dbReference type="InterPro" id="IPR000327">
    <property type="entry name" value="POU_dom"/>
</dbReference>
<sequence>MATNEKLEIKLEGATDKGVQRGGQPTIVQPIQVAPMPSLSAAPVQVIQPQSGNAVSSAAAPTIQLPAAAAGGGGFVLAANQFGQQVIQVPVSMPGLQLNSTDLQNLTAQIQQAHLLQQLAAVAAAASGATTTTTQSSATTPQPAAAPLLLAAAPQTPQATAATTTTAGANIASSASGATQQPLQLLQAPGTPSTPQFMLINTGGLGGAMQPLILATGNPVVQAAPATPQLLLASPTTPTLAPATTDPITPTRPTQLTPTNLQSPAAAAMLQLASATSIPAATKASSGMLSAGVASVNSVSSGGGAATIATMVPSLSGSSLNNIVPSEENIDLEELEQFAKTFKRRRIELGFTQGDVGLAMGKLYGNDFSQTTISRFEALNLSFKNMCKLKPLLHKWLEDADAMANNPNTNISSQQTSGSTHTTTEPDPNSAQAVLSDALSRRRKKRTSIETSIRVALEKQFLANPKPTSDEIQMVADGLNMEKEVVRVWFCNRRQKQKRINPPSPMFAQSSPAVNLATLQQLQHGNSGGGDNSGGDSPTTPTATSSNHMLMDTVSVTNNNHVSMNPTVGGILHSSRSAAGGSEITIGSFGVKSSAAGAINPLGNMALTTSAFAASENNVASSSVQSLMRNILSVNHAGGGDSGNTGSPVKYLMDPQIIGTGQTVLVSNSNADEDMKS</sequence>
<feature type="domain" description="POU-specific" evidence="11">
    <location>
        <begin position="327"/>
        <end position="401"/>
    </location>
</feature>
<dbReference type="GO" id="GO:0005634">
    <property type="term" value="C:nucleus"/>
    <property type="evidence" value="ECO:0007669"/>
    <property type="project" value="UniProtKB-SubCell"/>
</dbReference>
<name>A0A7G9UKY5_MALFL</name>
<feature type="region of interest" description="Disordered" evidence="9">
    <location>
        <begin position="406"/>
        <end position="431"/>
    </location>
</feature>
<dbReference type="SUPFAM" id="SSF47413">
    <property type="entry name" value="lambda repressor-like DNA-binding domains"/>
    <property type="match status" value="1"/>
</dbReference>
<evidence type="ECO:0000256" key="9">
    <source>
        <dbReference type="SAM" id="MobiDB-lite"/>
    </source>
</evidence>
<dbReference type="AlphaFoldDB" id="A0A7G9UKY5"/>
<reference evidence="12" key="1">
    <citation type="submission" date="2020-08" db="EMBL/GenBank/DDBJ databases">
        <title>The development of early pioneer neurons in the annelid Malacoceros fuliginosus.</title>
        <authorList>
            <person name="Kumar S."/>
            <person name="Tumu S."/>
            <person name="Helm C."/>
            <person name="Hausen H."/>
        </authorList>
    </citation>
    <scope>NUCLEOTIDE SEQUENCE</scope>
</reference>
<evidence type="ECO:0000256" key="6">
    <source>
        <dbReference type="PROSITE-ProRule" id="PRU00108"/>
    </source>
</evidence>
<dbReference type="InterPro" id="IPR017970">
    <property type="entry name" value="Homeobox_CS"/>
</dbReference>
<feature type="domain" description="Homeobox" evidence="10">
    <location>
        <begin position="440"/>
        <end position="500"/>
    </location>
</feature>
<feature type="DNA-binding region" description="Homeobox" evidence="6">
    <location>
        <begin position="442"/>
        <end position="501"/>
    </location>
</feature>
<keyword evidence="3 6" id="KW-0371">Homeobox</keyword>
<dbReference type="InterPro" id="IPR009057">
    <property type="entry name" value="Homeodomain-like_sf"/>
</dbReference>
<evidence type="ECO:0000313" key="12">
    <source>
        <dbReference type="EMBL" id="QNN94686.1"/>
    </source>
</evidence>
<dbReference type="GO" id="GO:0000978">
    <property type="term" value="F:RNA polymerase II cis-regulatory region sequence-specific DNA binding"/>
    <property type="evidence" value="ECO:0007669"/>
    <property type="project" value="TreeGrafter"/>
</dbReference>
<evidence type="ECO:0000256" key="8">
    <source>
        <dbReference type="RuleBase" id="RU361194"/>
    </source>
</evidence>
<dbReference type="PROSITE" id="PS00027">
    <property type="entry name" value="HOMEOBOX_1"/>
    <property type="match status" value="1"/>
</dbReference>